<feature type="transmembrane region" description="Helical" evidence="1">
    <location>
        <begin position="117"/>
        <end position="134"/>
    </location>
</feature>
<evidence type="ECO:0000313" key="4">
    <source>
        <dbReference type="Proteomes" id="UP000602745"/>
    </source>
</evidence>
<dbReference type="EMBL" id="BMCP01000001">
    <property type="protein sequence ID" value="GGE30976.1"/>
    <property type="molecule type" value="Genomic_DNA"/>
</dbReference>
<gene>
    <name evidence="3" type="ORF">GCM10007276_05190</name>
</gene>
<dbReference type="InterPro" id="IPR009936">
    <property type="entry name" value="DUF1468"/>
</dbReference>
<keyword evidence="4" id="KW-1185">Reference proteome</keyword>
<keyword evidence="1" id="KW-1133">Transmembrane helix</keyword>
<feature type="transmembrane region" description="Helical" evidence="1">
    <location>
        <begin position="72"/>
        <end position="90"/>
    </location>
</feature>
<sequence length="146" mass="15781">MALRHENTVSGATLTGGGAVMVWLSLDMGRGAAGATLPPNFFPLICAWGLLICGLILLVRGLRSAAAPLPKLIDTQVAVVGAMVIAFYWWFAWWDFRVGAALLALVTMWTLGIRNKLLLVLLPLGLSIGLYLAFTRGFQLVLPTWT</sequence>
<reference evidence="3" key="2">
    <citation type="submission" date="2020-09" db="EMBL/GenBank/DDBJ databases">
        <authorList>
            <person name="Sun Q."/>
            <person name="Sedlacek I."/>
        </authorList>
    </citation>
    <scope>NUCLEOTIDE SEQUENCE</scope>
    <source>
        <strain evidence="3">CCM 7684</strain>
    </source>
</reference>
<dbReference type="AlphaFoldDB" id="A0A8J2VLC9"/>
<comment type="caution">
    <text evidence="3">The sequence shown here is derived from an EMBL/GenBank/DDBJ whole genome shotgun (WGS) entry which is preliminary data.</text>
</comment>
<protein>
    <recommendedName>
        <fullName evidence="2">DUF1468 domain-containing protein</fullName>
    </recommendedName>
</protein>
<dbReference type="Proteomes" id="UP000602745">
    <property type="component" value="Unassembled WGS sequence"/>
</dbReference>
<proteinExistence type="predicted"/>
<dbReference type="RefSeq" id="WP_188408137.1">
    <property type="nucleotide sequence ID" value="NZ_BMCP01000001.1"/>
</dbReference>
<dbReference type="Pfam" id="PF07331">
    <property type="entry name" value="TctB"/>
    <property type="match status" value="1"/>
</dbReference>
<feature type="transmembrane region" description="Helical" evidence="1">
    <location>
        <begin position="41"/>
        <end position="60"/>
    </location>
</feature>
<reference evidence="3" key="1">
    <citation type="journal article" date="2014" name="Int. J. Syst. Evol. Microbiol.">
        <title>Complete genome sequence of Corynebacterium casei LMG S-19264T (=DSM 44701T), isolated from a smear-ripened cheese.</title>
        <authorList>
            <consortium name="US DOE Joint Genome Institute (JGI-PGF)"/>
            <person name="Walter F."/>
            <person name="Albersmeier A."/>
            <person name="Kalinowski J."/>
            <person name="Ruckert C."/>
        </authorList>
    </citation>
    <scope>NUCLEOTIDE SEQUENCE</scope>
    <source>
        <strain evidence="3">CCM 7684</strain>
    </source>
</reference>
<feature type="transmembrane region" description="Helical" evidence="1">
    <location>
        <begin position="96"/>
        <end position="112"/>
    </location>
</feature>
<evidence type="ECO:0000256" key="1">
    <source>
        <dbReference type="SAM" id="Phobius"/>
    </source>
</evidence>
<evidence type="ECO:0000313" key="3">
    <source>
        <dbReference type="EMBL" id="GGE30976.1"/>
    </source>
</evidence>
<evidence type="ECO:0000259" key="2">
    <source>
        <dbReference type="Pfam" id="PF07331"/>
    </source>
</evidence>
<feature type="domain" description="DUF1468" evidence="2">
    <location>
        <begin position="17"/>
        <end position="143"/>
    </location>
</feature>
<organism evidence="3 4">
    <name type="scientific">Agaricicola taiwanensis</name>
    <dbReference type="NCBI Taxonomy" id="591372"/>
    <lineage>
        <taxon>Bacteria</taxon>
        <taxon>Pseudomonadati</taxon>
        <taxon>Pseudomonadota</taxon>
        <taxon>Alphaproteobacteria</taxon>
        <taxon>Rhodobacterales</taxon>
        <taxon>Paracoccaceae</taxon>
        <taxon>Agaricicola</taxon>
    </lineage>
</organism>
<keyword evidence="1" id="KW-0812">Transmembrane</keyword>
<feature type="transmembrane region" description="Helical" evidence="1">
    <location>
        <begin position="7"/>
        <end position="26"/>
    </location>
</feature>
<accession>A0A8J2VLC9</accession>
<keyword evidence="1" id="KW-0472">Membrane</keyword>
<name>A0A8J2VLC9_9RHOB</name>